<protein>
    <recommendedName>
        <fullName evidence="9">Major facilitator superfamily (MFS) profile domain-containing protein</fullName>
    </recommendedName>
</protein>
<dbReference type="PANTHER" id="PTHR43124:SF10">
    <property type="entry name" value="PURINE EFFLUX PUMP PBUE"/>
    <property type="match status" value="1"/>
</dbReference>
<evidence type="ECO:0000256" key="4">
    <source>
        <dbReference type="ARBA" id="ARBA00022989"/>
    </source>
</evidence>
<feature type="transmembrane region" description="Helical" evidence="6">
    <location>
        <begin position="62"/>
        <end position="79"/>
    </location>
</feature>
<dbReference type="InterPro" id="IPR036259">
    <property type="entry name" value="MFS_trans_sf"/>
</dbReference>
<feature type="transmembrane region" description="Helical" evidence="6">
    <location>
        <begin position="12"/>
        <end position="32"/>
    </location>
</feature>
<keyword evidence="2" id="KW-1003">Cell membrane</keyword>
<dbReference type="GO" id="GO:0005886">
    <property type="term" value="C:plasma membrane"/>
    <property type="evidence" value="ECO:0007669"/>
    <property type="project" value="UniProtKB-SubCell"/>
</dbReference>
<evidence type="ECO:0000313" key="7">
    <source>
        <dbReference type="EMBL" id="GGE08799.1"/>
    </source>
</evidence>
<proteinExistence type="predicted"/>
<evidence type="ECO:0000256" key="5">
    <source>
        <dbReference type="ARBA" id="ARBA00023136"/>
    </source>
</evidence>
<feature type="transmembrane region" description="Helical" evidence="6">
    <location>
        <begin position="133"/>
        <end position="151"/>
    </location>
</feature>
<reference evidence="7" key="2">
    <citation type="submission" date="2020-09" db="EMBL/GenBank/DDBJ databases">
        <authorList>
            <person name="Sun Q."/>
            <person name="Zhou Y."/>
        </authorList>
    </citation>
    <scope>NUCLEOTIDE SEQUENCE</scope>
    <source>
        <strain evidence="7">CGMCC 1.15179</strain>
    </source>
</reference>
<dbReference type="GO" id="GO:0022857">
    <property type="term" value="F:transmembrane transporter activity"/>
    <property type="evidence" value="ECO:0007669"/>
    <property type="project" value="TreeGrafter"/>
</dbReference>
<keyword evidence="4 6" id="KW-1133">Transmembrane helix</keyword>
<evidence type="ECO:0000256" key="1">
    <source>
        <dbReference type="ARBA" id="ARBA00004651"/>
    </source>
</evidence>
<dbReference type="Gene3D" id="1.20.1250.20">
    <property type="entry name" value="MFS general substrate transporter like domains"/>
    <property type="match status" value="1"/>
</dbReference>
<evidence type="ECO:0000256" key="2">
    <source>
        <dbReference type="ARBA" id="ARBA00022475"/>
    </source>
</evidence>
<dbReference type="InterPro" id="IPR050189">
    <property type="entry name" value="MFS_Efflux_Transporters"/>
</dbReference>
<dbReference type="Proteomes" id="UP000625210">
    <property type="component" value="Unassembled WGS sequence"/>
</dbReference>
<evidence type="ECO:0000256" key="6">
    <source>
        <dbReference type="SAM" id="Phobius"/>
    </source>
</evidence>
<sequence>MHNLADIDYITPYLWAWGIGGVIGSFSIGALIDRTGRPGLLMAGILAILAFAMFSLPFGLKFPILAFLPFVLWGAMGWASQAPQQHVLLHLQPNHGVATVALNSSANYLGSAIGSALGGIVMLAGLAPSQLPFTAGCLVLVTLLGQLIIIAKK</sequence>
<name>A0A8J2VBP0_9BACL</name>
<dbReference type="AlphaFoldDB" id="A0A8J2VBP0"/>
<evidence type="ECO:0008006" key="9">
    <source>
        <dbReference type="Google" id="ProtNLM"/>
    </source>
</evidence>
<feature type="transmembrane region" description="Helical" evidence="6">
    <location>
        <begin position="108"/>
        <end position="127"/>
    </location>
</feature>
<keyword evidence="5 6" id="KW-0472">Membrane</keyword>
<reference evidence="7" key="1">
    <citation type="journal article" date="2014" name="Int. J. Syst. Evol. Microbiol.">
        <title>Complete genome sequence of Corynebacterium casei LMG S-19264T (=DSM 44701T), isolated from a smear-ripened cheese.</title>
        <authorList>
            <consortium name="US DOE Joint Genome Institute (JGI-PGF)"/>
            <person name="Walter F."/>
            <person name="Albersmeier A."/>
            <person name="Kalinowski J."/>
            <person name="Ruckert C."/>
        </authorList>
    </citation>
    <scope>NUCLEOTIDE SEQUENCE</scope>
    <source>
        <strain evidence="7">CGMCC 1.15179</strain>
    </source>
</reference>
<dbReference type="EMBL" id="BMHQ01000002">
    <property type="protein sequence ID" value="GGE08799.1"/>
    <property type="molecule type" value="Genomic_DNA"/>
</dbReference>
<evidence type="ECO:0000256" key="3">
    <source>
        <dbReference type="ARBA" id="ARBA00022692"/>
    </source>
</evidence>
<gene>
    <name evidence="7" type="ORF">GCM10011571_07610</name>
</gene>
<keyword evidence="8" id="KW-1185">Reference proteome</keyword>
<accession>A0A8J2VBP0</accession>
<dbReference type="SUPFAM" id="SSF103473">
    <property type="entry name" value="MFS general substrate transporter"/>
    <property type="match status" value="1"/>
</dbReference>
<comment type="subcellular location">
    <subcellularLocation>
        <location evidence="1">Cell membrane</location>
        <topology evidence="1">Multi-pass membrane protein</topology>
    </subcellularLocation>
</comment>
<dbReference type="PANTHER" id="PTHR43124">
    <property type="entry name" value="PURINE EFFLUX PUMP PBUE"/>
    <property type="match status" value="1"/>
</dbReference>
<comment type="caution">
    <text evidence="7">The sequence shown here is derived from an EMBL/GenBank/DDBJ whole genome shotgun (WGS) entry which is preliminary data.</text>
</comment>
<evidence type="ECO:0000313" key="8">
    <source>
        <dbReference type="Proteomes" id="UP000625210"/>
    </source>
</evidence>
<keyword evidence="3 6" id="KW-0812">Transmembrane</keyword>
<feature type="transmembrane region" description="Helical" evidence="6">
    <location>
        <begin position="39"/>
        <end position="56"/>
    </location>
</feature>
<organism evidence="7 8">
    <name type="scientific">Marinithermofilum abyssi</name>
    <dbReference type="NCBI Taxonomy" id="1571185"/>
    <lineage>
        <taxon>Bacteria</taxon>
        <taxon>Bacillati</taxon>
        <taxon>Bacillota</taxon>
        <taxon>Bacilli</taxon>
        <taxon>Bacillales</taxon>
        <taxon>Thermoactinomycetaceae</taxon>
        <taxon>Marinithermofilum</taxon>
    </lineage>
</organism>